<dbReference type="EMBL" id="CP006843">
    <property type="protein sequence ID" value="AHW65715.1"/>
    <property type="molecule type" value="Genomic_DNA"/>
</dbReference>
<gene>
    <name evidence="1" type="ORF">CGLY_16710</name>
</gene>
<sequence length="145" mass="16089">MSVATIEHGGAQQGSVTLPLGHCHLLRQDWKKTPGPSRTTGPWVFVCLYSESGVRWLSTFLSCNAPTRGAALGAHRRGRTGPAETNYSSNGVPQCRYRVQNARYPQSTSFIVVRAWDSVERPYSAYHRVVRILRHTASPSPPTLR</sequence>
<dbReference type="Proteomes" id="UP000023703">
    <property type="component" value="Plasmid pCgly1"/>
</dbReference>
<keyword evidence="1" id="KW-0614">Plasmid</keyword>
<evidence type="ECO:0000313" key="1">
    <source>
        <dbReference type="EMBL" id="AHW65715.1"/>
    </source>
</evidence>
<organism evidence="1 2">
    <name type="scientific">Corynebacterium glyciniphilum AJ 3170</name>
    <dbReference type="NCBI Taxonomy" id="1404245"/>
    <lineage>
        <taxon>Bacteria</taxon>
        <taxon>Bacillati</taxon>
        <taxon>Actinomycetota</taxon>
        <taxon>Actinomycetes</taxon>
        <taxon>Mycobacteriales</taxon>
        <taxon>Corynebacteriaceae</taxon>
        <taxon>Corynebacterium</taxon>
    </lineage>
</organism>
<reference evidence="1 2" key="1">
    <citation type="journal article" date="2015" name="Int. J. Syst. Evol. Microbiol.">
        <title>Revisiting Corynebacterium glyciniphilum (ex Kubota et al., 1972) sp. nov., nom. rev., isolated from putrefied banana.</title>
        <authorList>
            <person name="Al-Dilaimi A."/>
            <person name="Bednarz H."/>
            <person name="Lomker A."/>
            <person name="Niehaus K."/>
            <person name="Kalinowski J."/>
            <person name="Ruckert C."/>
        </authorList>
    </citation>
    <scope>NUCLEOTIDE SEQUENCE [LARGE SCALE GENOMIC DNA]</scope>
    <source>
        <strain evidence="1">AJ 3170</strain>
        <plasmid evidence="2">Plasmid pCgly1</plasmid>
    </source>
</reference>
<name>X5EEA1_9CORY</name>
<keyword evidence="2" id="KW-1185">Reference proteome</keyword>
<accession>X5EEA1</accession>
<dbReference type="KEGG" id="cgy:CGLY_16710"/>
<evidence type="ECO:0000313" key="2">
    <source>
        <dbReference type="Proteomes" id="UP000023703"/>
    </source>
</evidence>
<dbReference type="AlphaFoldDB" id="X5EEA1"/>
<protein>
    <submittedName>
        <fullName evidence="1">Uncharacterized protein</fullName>
    </submittedName>
</protein>
<geneLocation type="plasmid" evidence="1 2">
    <name>pCgly1</name>
</geneLocation>
<proteinExistence type="predicted"/>
<dbReference type="HOGENOM" id="CLU_1783610_0_0_11"/>